<keyword evidence="1" id="KW-1133">Transmembrane helix</keyword>
<gene>
    <name evidence="2" type="ORF">SAMN02745724_04792</name>
</gene>
<evidence type="ECO:0000313" key="3">
    <source>
        <dbReference type="Proteomes" id="UP000198862"/>
    </source>
</evidence>
<evidence type="ECO:0000256" key="1">
    <source>
        <dbReference type="SAM" id="Phobius"/>
    </source>
</evidence>
<sequence>MYNLFKFKYHLAVNCILMMLFVFYTSSCFKTGSEDISPTSFGCMLNALYIAVPCLFFAVISNFIWLVKTFCSGNSVEKRKQFTIIFLVSLLWGILYLYVVKNIN</sequence>
<feature type="transmembrane region" description="Helical" evidence="1">
    <location>
        <begin position="7"/>
        <end position="27"/>
    </location>
</feature>
<dbReference type="EMBL" id="FOLO01000066">
    <property type="protein sequence ID" value="SFD53788.1"/>
    <property type="molecule type" value="Genomic_DNA"/>
</dbReference>
<keyword evidence="1" id="KW-0472">Membrane</keyword>
<evidence type="ECO:0000313" key="2">
    <source>
        <dbReference type="EMBL" id="SFD53788.1"/>
    </source>
</evidence>
<name>A0A1I1T9J9_9GAMM</name>
<feature type="transmembrane region" description="Helical" evidence="1">
    <location>
        <begin position="47"/>
        <end position="70"/>
    </location>
</feature>
<dbReference type="Proteomes" id="UP000198862">
    <property type="component" value="Unassembled WGS sequence"/>
</dbReference>
<accession>A0A1I1T9J9</accession>
<protein>
    <submittedName>
        <fullName evidence="2">Uncharacterized protein</fullName>
    </submittedName>
</protein>
<dbReference type="STRING" id="1123010.SAMN02745724_04792"/>
<keyword evidence="3" id="KW-1185">Reference proteome</keyword>
<dbReference type="AlphaFoldDB" id="A0A1I1T9J9"/>
<feature type="transmembrane region" description="Helical" evidence="1">
    <location>
        <begin position="82"/>
        <end position="99"/>
    </location>
</feature>
<reference evidence="2 3" key="1">
    <citation type="submission" date="2016-10" db="EMBL/GenBank/DDBJ databases">
        <authorList>
            <person name="de Groot N.N."/>
        </authorList>
    </citation>
    <scope>NUCLEOTIDE SEQUENCE [LARGE SCALE GENOMIC DNA]</scope>
    <source>
        <strain evidence="2 3">DSM 6059</strain>
    </source>
</reference>
<proteinExistence type="predicted"/>
<organism evidence="2 3">
    <name type="scientific">Pseudoalteromonas denitrificans DSM 6059</name>
    <dbReference type="NCBI Taxonomy" id="1123010"/>
    <lineage>
        <taxon>Bacteria</taxon>
        <taxon>Pseudomonadati</taxon>
        <taxon>Pseudomonadota</taxon>
        <taxon>Gammaproteobacteria</taxon>
        <taxon>Alteromonadales</taxon>
        <taxon>Pseudoalteromonadaceae</taxon>
        <taxon>Pseudoalteromonas</taxon>
    </lineage>
</organism>
<keyword evidence="1" id="KW-0812">Transmembrane</keyword>